<keyword evidence="6 7" id="KW-0472">Membrane</keyword>
<name>A0ABP6AHM8_9ACTN</name>
<evidence type="ECO:0000256" key="6">
    <source>
        <dbReference type="ARBA" id="ARBA00023136"/>
    </source>
</evidence>
<protein>
    <recommendedName>
        <fullName evidence="10">DUF350 domain-containing protein</fullName>
    </recommendedName>
</protein>
<evidence type="ECO:0000256" key="3">
    <source>
        <dbReference type="ARBA" id="ARBA00022475"/>
    </source>
</evidence>
<evidence type="ECO:0000256" key="2">
    <source>
        <dbReference type="ARBA" id="ARBA00005779"/>
    </source>
</evidence>
<keyword evidence="4 7" id="KW-0812">Transmembrane</keyword>
<proteinExistence type="inferred from homology"/>
<sequence>MEFTAATLASFGIGLLKVLVFLGFLVALWKILNLVTRSFDDHAEIFERGNWGYLIQRLGITAAQAAGMVPLLGVVDRHHWSDLGWLAVGGSWVALLLLVAHPVIDRTVALAARKVEAAREDDIALSMVKATFYLAFGFVVNGSMTGSAPNWGTAAASVVVFTILGAVLLVGGYLLLDAVSRISLRKGVAQGRLAPSFEAAGVLIALGLIIRNAIAGDFTSWGAALSGFAFTAVAALVVVWATRWVFDAVMLTGSTIREVHESNHVIAAAMLAAFLPLVALPVTAVVGASLG</sequence>
<dbReference type="PANTHER" id="PTHR40043">
    <property type="entry name" value="UPF0719 INNER MEMBRANE PROTEIN YJFL"/>
    <property type="match status" value="1"/>
</dbReference>
<feature type="transmembrane region" description="Helical" evidence="7">
    <location>
        <begin position="154"/>
        <end position="176"/>
    </location>
</feature>
<feature type="transmembrane region" description="Helical" evidence="7">
    <location>
        <begin position="123"/>
        <end position="142"/>
    </location>
</feature>
<keyword evidence="3" id="KW-1003">Cell membrane</keyword>
<reference evidence="9" key="1">
    <citation type="journal article" date="2019" name="Int. J. Syst. Evol. Microbiol.">
        <title>The Global Catalogue of Microorganisms (GCM) 10K type strain sequencing project: providing services to taxonomists for standard genome sequencing and annotation.</title>
        <authorList>
            <consortium name="The Broad Institute Genomics Platform"/>
            <consortium name="The Broad Institute Genome Sequencing Center for Infectious Disease"/>
            <person name="Wu L."/>
            <person name="Ma J."/>
        </authorList>
    </citation>
    <scope>NUCLEOTIDE SEQUENCE [LARGE SCALE GENOMIC DNA]</scope>
    <source>
        <strain evidence="9">JCM 3367</strain>
    </source>
</reference>
<feature type="transmembrane region" description="Helical" evidence="7">
    <location>
        <begin position="50"/>
        <end position="71"/>
    </location>
</feature>
<feature type="transmembrane region" description="Helical" evidence="7">
    <location>
        <begin position="197"/>
        <end position="215"/>
    </location>
</feature>
<comment type="subcellular location">
    <subcellularLocation>
        <location evidence="1">Cell membrane</location>
        <topology evidence="1">Multi-pass membrane protein</topology>
    </subcellularLocation>
</comment>
<comment type="caution">
    <text evidence="8">The sequence shown here is derived from an EMBL/GenBank/DDBJ whole genome shotgun (WGS) entry which is preliminary data.</text>
</comment>
<evidence type="ECO:0000256" key="4">
    <source>
        <dbReference type="ARBA" id="ARBA00022692"/>
    </source>
</evidence>
<dbReference type="EMBL" id="BAAARY010000003">
    <property type="protein sequence ID" value="GAA2515265.1"/>
    <property type="molecule type" value="Genomic_DNA"/>
</dbReference>
<dbReference type="InterPro" id="IPR007140">
    <property type="entry name" value="DUF350"/>
</dbReference>
<evidence type="ECO:0000313" key="9">
    <source>
        <dbReference type="Proteomes" id="UP001499978"/>
    </source>
</evidence>
<keyword evidence="5 7" id="KW-1133">Transmembrane helix</keyword>
<evidence type="ECO:0000256" key="7">
    <source>
        <dbReference type="SAM" id="Phobius"/>
    </source>
</evidence>
<gene>
    <name evidence="8" type="ORF">GCM10010201_09430</name>
</gene>
<feature type="transmembrane region" description="Helical" evidence="7">
    <location>
        <begin position="221"/>
        <end position="246"/>
    </location>
</feature>
<evidence type="ECO:0000256" key="5">
    <source>
        <dbReference type="ARBA" id="ARBA00022989"/>
    </source>
</evidence>
<accession>A0ABP6AHM8</accession>
<organism evidence="8 9">
    <name type="scientific">Pilimelia columellifera subsp. columellifera</name>
    <dbReference type="NCBI Taxonomy" id="706583"/>
    <lineage>
        <taxon>Bacteria</taxon>
        <taxon>Bacillati</taxon>
        <taxon>Actinomycetota</taxon>
        <taxon>Actinomycetes</taxon>
        <taxon>Micromonosporales</taxon>
        <taxon>Micromonosporaceae</taxon>
        <taxon>Pilimelia</taxon>
    </lineage>
</organism>
<feature type="transmembrane region" description="Helical" evidence="7">
    <location>
        <begin position="83"/>
        <end position="103"/>
    </location>
</feature>
<keyword evidence="9" id="KW-1185">Reference proteome</keyword>
<feature type="transmembrane region" description="Helical" evidence="7">
    <location>
        <begin position="6"/>
        <end position="29"/>
    </location>
</feature>
<dbReference type="Pfam" id="PF03994">
    <property type="entry name" value="DUF350"/>
    <property type="match status" value="1"/>
</dbReference>
<feature type="transmembrane region" description="Helical" evidence="7">
    <location>
        <begin position="266"/>
        <end position="290"/>
    </location>
</feature>
<evidence type="ECO:0008006" key="10">
    <source>
        <dbReference type="Google" id="ProtNLM"/>
    </source>
</evidence>
<dbReference type="Proteomes" id="UP001499978">
    <property type="component" value="Unassembled WGS sequence"/>
</dbReference>
<evidence type="ECO:0000313" key="8">
    <source>
        <dbReference type="EMBL" id="GAA2515265.1"/>
    </source>
</evidence>
<comment type="similarity">
    <text evidence="2">Belongs to the UPF0719 family.</text>
</comment>
<evidence type="ECO:0000256" key="1">
    <source>
        <dbReference type="ARBA" id="ARBA00004651"/>
    </source>
</evidence>
<dbReference type="PANTHER" id="PTHR40043:SF1">
    <property type="entry name" value="UPF0719 INNER MEMBRANE PROTEIN YJFL"/>
    <property type="match status" value="1"/>
</dbReference>
<dbReference type="RefSeq" id="WP_344168798.1">
    <property type="nucleotide sequence ID" value="NZ_BAAARY010000003.1"/>
</dbReference>